<evidence type="ECO:0000313" key="2">
    <source>
        <dbReference type="Proteomes" id="UP000504631"/>
    </source>
</evidence>
<dbReference type="GO" id="GO:1990716">
    <property type="term" value="C:axonemal central apparatus"/>
    <property type="evidence" value="ECO:0007669"/>
    <property type="project" value="TreeGrafter"/>
</dbReference>
<dbReference type="PANTHER" id="PTHR21963">
    <property type="entry name" value="PF6"/>
    <property type="match status" value="1"/>
</dbReference>
<evidence type="ECO:0000256" key="1">
    <source>
        <dbReference type="SAM" id="MobiDB-lite"/>
    </source>
</evidence>
<dbReference type="Proteomes" id="UP000504631">
    <property type="component" value="Unplaced"/>
</dbReference>
<gene>
    <name evidence="3" type="primary">LOC117236264</name>
</gene>
<proteinExistence type="predicted"/>
<reference evidence="3" key="1">
    <citation type="submission" date="2025-08" db="UniProtKB">
        <authorList>
            <consortium name="RefSeq"/>
        </authorList>
    </citation>
    <scope>IDENTIFICATION</scope>
    <source>
        <tissue evidence="3">Muscle</tissue>
    </source>
</reference>
<feature type="compositionally biased region" description="Basic residues" evidence="1">
    <location>
        <begin position="828"/>
        <end position="842"/>
    </location>
</feature>
<evidence type="ECO:0000313" key="3">
    <source>
        <dbReference type="RefSeq" id="XP_033354957.1"/>
    </source>
</evidence>
<dbReference type="GeneID" id="117236264"/>
<feature type="compositionally biased region" description="Basic and acidic residues" evidence="1">
    <location>
        <begin position="798"/>
        <end position="811"/>
    </location>
</feature>
<dbReference type="KEGG" id="bvk:117236264"/>
<protein>
    <submittedName>
        <fullName evidence="3">Uncharacterized protein LOC117236264</fullName>
    </submittedName>
</protein>
<dbReference type="GO" id="GO:0005576">
    <property type="term" value="C:extracellular region"/>
    <property type="evidence" value="ECO:0007669"/>
    <property type="project" value="GOC"/>
</dbReference>
<dbReference type="PANTHER" id="PTHR21963:SF1">
    <property type="entry name" value="SPERM-ASSOCIATED ANTIGEN 17"/>
    <property type="match status" value="1"/>
</dbReference>
<name>A0A6J3KP94_9HYME</name>
<dbReference type="InterPro" id="IPR026173">
    <property type="entry name" value="SPAG17"/>
</dbReference>
<feature type="region of interest" description="Disordered" evidence="1">
    <location>
        <begin position="798"/>
        <end position="853"/>
    </location>
</feature>
<dbReference type="RefSeq" id="XP_033354957.1">
    <property type="nucleotide sequence ID" value="XM_033499066.1"/>
</dbReference>
<dbReference type="GO" id="GO:0003351">
    <property type="term" value="P:epithelial cilium movement involved in extracellular fluid movement"/>
    <property type="evidence" value="ECO:0007669"/>
    <property type="project" value="TreeGrafter"/>
</dbReference>
<accession>A0A6J3KP94</accession>
<keyword evidence="2" id="KW-1185">Reference proteome</keyword>
<dbReference type="GO" id="GO:1904158">
    <property type="term" value="P:axonemal central apparatus assembly"/>
    <property type="evidence" value="ECO:0007669"/>
    <property type="project" value="TreeGrafter"/>
</dbReference>
<organism evidence="2 3">
    <name type="scientific">Bombus vosnesenskii</name>
    <dbReference type="NCBI Taxonomy" id="207650"/>
    <lineage>
        <taxon>Eukaryota</taxon>
        <taxon>Metazoa</taxon>
        <taxon>Ecdysozoa</taxon>
        <taxon>Arthropoda</taxon>
        <taxon>Hexapoda</taxon>
        <taxon>Insecta</taxon>
        <taxon>Pterygota</taxon>
        <taxon>Neoptera</taxon>
        <taxon>Endopterygota</taxon>
        <taxon>Hymenoptera</taxon>
        <taxon>Apocrita</taxon>
        <taxon>Aculeata</taxon>
        <taxon>Apoidea</taxon>
        <taxon>Anthophila</taxon>
        <taxon>Apidae</taxon>
        <taxon>Bombus</taxon>
        <taxon>Pyrobombus</taxon>
    </lineage>
</organism>
<sequence length="1790" mass="207238">MRRSKKSPNSEASSKGRKQIDEDAWRKPLEAISINDEKWWCIVTMMVETITEHSRCVSLFNVAAEEGRRKAIYSLCCQKTLASVRTLSKQSLDKCPTIQGVCHYANKVLNEENDALPSWLMARIIKYLIYRAREESIGIVERLADLEREIDEEYWIIQTVADWGAQPATKKLDPEIFDGKANTKLRRRGEEWRDAVYVDDAPVNGPNLYIILTGFHDPDLPQHLINVGVPLSCMMQIKRPNEQLDHVQYEDIEEESTESRKLYFLEEYSVSKIRLFNFWTKVKKRLMDPVAYQEYCDIGFLIFCPPLLPETSNKEQYEALKKDMYDRVSYIVYDFYDLYRQHGNYLKSMKVEKGIAGESTKKANAEVYETLLDAFPPECVSVPLILFAILTQVEANEERITVENCIDEKGDAKIGQQHDVETKTKAEMTSQSLVSFVEEKVKILNIKYDLDDVEYNIDGGQTPADIELILHGDSLLEAIRLLDDCAIPVIRNLTDLIDNILPIFRHPMVASFRRKDEISEKKLNEYSRHIDNIRRYFDVEISDEEVRHYLHVLMFDRMIFRSLECKTKDSETLESIKGIKTKEDSNETMRNEAFALSPKRSKSLPSLTSKLTPELHFLSDGNIDYGKIVPDIVECSPLFDLIDPRELLVPGYLEENVFKTRVLDRARLEDFSDVELLSEAIFLQFLYECLLAFDHVGLRYFEPTDSLLLCFCNKWKINGVSTEERMSSIRTPVRLRDFCKYVVPEEKDWLRREEELYRLQTAKSMERLMRKSAEIYEETMLFRDEDFILPGTLKAKDSQASRDLDRQKSSLDVDVSPLTPIEEMTNAGKKRKKSPKEGKKRNDKSSSRRISSKKSIADEISPLITGKVSLAPPDTEREPVYDFVGYDLERLRVQVTNRKKTFYSADDTLVQVEIDDWLYKTKNLRITVTLHGYSLRLFHRIDGPETNEILHVTSRIGIILAFQKKLASSHTSKNRFHTWQDTNVEQRISWPTGLLIEPIIGDGPDNPYYIKQSYIPKGYTNPEGDREICRRFLRNGTVLKYLDDGRVTVLRPNGVIVNCIAFEELRVERHENHDEQVNVPKNGSGLPLTVICFNAYSEYCFKLCELRRALKLYPYSTFKGDRPKEPKVLSKIKRKPMTGFKSALLEADEVDSVSAQQNLTMDRDDVLSTMDNTVKVSRYIVLNDDGGLYEVLDDLIVSEQHRLLVRMASDYEVDEKFTRRADGTNMLLNSDGELIVRYPDGTRITIGYTIEKEPVMCDWTEEEILLYFVSDGIKEDEQQHCIDPSLSNLKYVDEASSPKVNADYEEKINELLIRDSFVSVLLTCRMEHKNYATVFYDQSAVNCTLSMPDDLRVSISRRGHYEVSMADGVNLKINEDDLSFKGNTCTNCGNQSTSTYNFFPSESSAVIFTTTDVFGNVFEVTSDGKTRYKPNAETLKREKADANTVDSKEKEYHDEKFEEDLELSCSHETLCFKSNRTNCRIFAINRDFTAYEYVHRFTRNQTELTAIFDKETSIILYPSPNRPTLHRLIACEPVATESRLKNALSFPDYQVKPTNFDRRDILRSTYSIPYDWLFPFGRNANGIWKNTHDLPLMGDVEALPELLSIRILRGFKEPGGNAVIDLQRALGRYWMSVIDDSLKFEFIKITLYYMLYAYSLVRGIFQPRSSMDQEKNLVQEKLDTVYDYLEDSLHVLSLGIKKTIDVETYKIGLQRQWRIEKAETRRKSMIFDELLGHKALEKEELEWYKRCMKEKFILPYFQNITGTCFLWVINCIDNALNISVGGSFDEISEC</sequence>